<gene>
    <name evidence="2" type="ORF">OCU04_000310</name>
</gene>
<feature type="region of interest" description="Disordered" evidence="1">
    <location>
        <begin position="1"/>
        <end position="58"/>
    </location>
</feature>
<name>A0A9X0DNA6_9HELO</name>
<protein>
    <submittedName>
        <fullName evidence="2">Uncharacterized protein</fullName>
    </submittedName>
</protein>
<evidence type="ECO:0000313" key="3">
    <source>
        <dbReference type="Proteomes" id="UP001152300"/>
    </source>
</evidence>
<dbReference type="AlphaFoldDB" id="A0A9X0DNA6"/>
<dbReference type="Proteomes" id="UP001152300">
    <property type="component" value="Unassembled WGS sequence"/>
</dbReference>
<proteinExistence type="predicted"/>
<feature type="compositionally biased region" description="Low complexity" evidence="1">
    <location>
        <begin position="41"/>
        <end position="51"/>
    </location>
</feature>
<evidence type="ECO:0000313" key="2">
    <source>
        <dbReference type="EMBL" id="KAJ8069901.1"/>
    </source>
</evidence>
<reference evidence="2" key="1">
    <citation type="submission" date="2022-11" db="EMBL/GenBank/DDBJ databases">
        <title>Genome Resource of Sclerotinia nivalis Strain SnTB1, a Plant Pathogen Isolated from American Ginseng.</title>
        <authorList>
            <person name="Fan S."/>
        </authorList>
    </citation>
    <scope>NUCLEOTIDE SEQUENCE</scope>
    <source>
        <strain evidence="2">SnTB1</strain>
    </source>
</reference>
<evidence type="ECO:0000256" key="1">
    <source>
        <dbReference type="SAM" id="MobiDB-lite"/>
    </source>
</evidence>
<accession>A0A9X0DNA6</accession>
<organism evidence="2 3">
    <name type="scientific">Sclerotinia nivalis</name>
    <dbReference type="NCBI Taxonomy" id="352851"/>
    <lineage>
        <taxon>Eukaryota</taxon>
        <taxon>Fungi</taxon>
        <taxon>Dikarya</taxon>
        <taxon>Ascomycota</taxon>
        <taxon>Pezizomycotina</taxon>
        <taxon>Leotiomycetes</taxon>
        <taxon>Helotiales</taxon>
        <taxon>Sclerotiniaceae</taxon>
        <taxon>Sclerotinia</taxon>
    </lineage>
</organism>
<dbReference type="EMBL" id="JAPEIS010000001">
    <property type="protein sequence ID" value="KAJ8069901.1"/>
    <property type="molecule type" value="Genomic_DNA"/>
</dbReference>
<sequence>MAVDSDPDSNSGYALVPASISFSPCTNTHPEASSDAETESESAFSSTTDASGPEFAHS</sequence>
<keyword evidence="3" id="KW-1185">Reference proteome</keyword>
<feature type="compositionally biased region" description="Polar residues" evidence="1">
    <location>
        <begin position="20"/>
        <end position="30"/>
    </location>
</feature>
<comment type="caution">
    <text evidence="2">The sequence shown here is derived from an EMBL/GenBank/DDBJ whole genome shotgun (WGS) entry which is preliminary data.</text>
</comment>